<evidence type="ECO:0000256" key="4">
    <source>
        <dbReference type="ARBA" id="ARBA00022776"/>
    </source>
</evidence>
<dbReference type="SUPFAM" id="SSF50978">
    <property type="entry name" value="WD40 repeat-like"/>
    <property type="match status" value="1"/>
</dbReference>
<keyword evidence="3" id="KW-0677">Repeat</keyword>
<dbReference type="AlphaFoldDB" id="A0A913Z9K2"/>
<dbReference type="GO" id="GO:0031145">
    <property type="term" value="P:anaphase-promoting complex-dependent catabolic process"/>
    <property type="evidence" value="ECO:0007669"/>
    <property type="project" value="TreeGrafter"/>
</dbReference>
<reference evidence="8" key="1">
    <citation type="submission" date="2022-11" db="UniProtKB">
        <authorList>
            <consortium name="EnsemblMetazoa"/>
        </authorList>
    </citation>
    <scope>IDENTIFICATION</scope>
</reference>
<keyword evidence="1 6" id="KW-0853">WD repeat</keyword>
<dbReference type="PROSITE" id="PS50082">
    <property type="entry name" value="WD_REPEATS_2"/>
    <property type="match status" value="1"/>
</dbReference>
<dbReference type="PANTHER" id="PTHR19918:SF8">
    <property type="entry name" value="FI02843P"/>
    <property type="match status" value="1"/>
</dbReference>
<evidence type="ECO:0000256" key="7">
    <source>
        <dbReference type="SAM" id="MobiDB-lite"/>
    </source>
</evidence>
<protein>
    <submittedName>
        <fullName evidence="8">Uncharacterized protein</fullName>
    </submittedName>
</protein>
<evidence type="ECO:0000313" key="8">
    <source>
        <dbReference type="EnsemblMetazoa" id="XP_038048458.1"/>
    </source>
</evidence>
<keyword evidence="5" id="KW-0131">Cell cycle</keyword>
<evidence type="ECO:0000256" key="6">
    <source>
        <dbReference type="PROSITE-ProRule" id="PRU00221"/>
    </source>
</evidence>
<dbReference type="InterPro" id="IPR015943">
    <property type="entry name" value="WD40/YVTN_repeat-like_dom_sf"/>
</dbReference>
<evidence type="ECO:0000256" key="2">
    <source>
        <dbReference type="ARBA" id="ARBA00022618"/>
    </source>
</evidence>
<organism evidence="8 9">
    <name type="scientific">Patiria miniata</name>
    <name type="common">Bat star</name>
    <name type="synonym">Asterina miniata</name>
    <dbReference type="NCBI Taxonomy" id="46514"/>
    <lineage>
        <taxon>Eukaryota</taxon>
        <taxon>Metazoa</taxon>
        <taxon>Echinodermata</taxon>
        <taxon>Eleutherozoa</taxon>
        <taxon>Asterozoa</taxon>
        <taxon>Asteroidea</taxon>
        <taxon>Valvatacea</taxon>
        <taxon>Valvatida</taxon>
        <taxon>Asterinidae</taxon>
        <taxon>Patiria</taxon>
    </lineage>
</organism>
<dbReference type="GO" id="GO:1905786">
    <property type="term" value="P:positive regulation of anaphase-promoting complex-dependent catabolic process"/>
    <property type="evidence" value="ECO:0007669"/>
    <property type="project" value="TreeGrafter"/>
</dbReference>
<dbReference type="PANTHER" id="PTHR19918">
    <property type="entry name" value="CELL DIVISION CYCLE 20 CDC20 FIZZY -RELATED"/>
    <property type="match status" value="1"/>
</dbReference>
<sequence length="487" mass="53041">MIGAHHHDQQRRARAGSFDRFIPVRDGASLAAASFKFSSRRSDDVGATSAQDVFDGSAGEAGEANNNDSPYKQYRESSSDYLQRMTLLTDRVTEDSILSFRPRQRSGSWSGYRDAETSKQPCRQLPSSPAQTFYVTGLNGTSDECSRLFDINCHGQLAIPQGDAIHIKELTRPDQTFEPFSLHITKPITGRDAGQLHRQRRWCVQWSSTGHTLAVGGPALMLIDATLGDVTASIMTSSPPSCLDWSRHCLSAGFLDGAVQAYDTRIGLCTVGSFICTSRHSSPITTLRYSVDGGLLACGTADGKLVIWDTRQRQKPQHEMEAHSDGVGAMAWCPWKPWYVTTGGKASDQTIRTWNAYSGVMSKNLMVGSEVTSLAWYEQSSELVSSHANPSGEANIRVWKSPKMRMIVELKRHEGPVLQVGLTPGGDKLASVGSEDPVMLCIWDFSTGYPLSPQGASSHPRRRSSTFNSPGKSPGPIASPLALGGIR</sequence>
<dbReference type="Gene3D" id="2.130.10.10">
    <property type="entry name" value="YVTN repeat-like/Quinoprotein amine dehydrogenase"/>
    <property type="match status" value="1"/>
</dbReference>
<dbReference type="GeneID" id="119722421"/>
<evidence type="ECO:0000313" key="9">
    <source>
        <dbReference type="Proteomes" id="UP000887568"/>
    </source>
</evidence>
<keyword evidence="9" id="KW-1185">Reference proteome</keyword>
<name>A0A913Z9K2_PATMI</name>
<feature type="region of interest" description="Disordered" evidence="7">
    <location>
        <begin position="103"/>
        <end position="126"/>
    </location>
</feature>
<dbReference type="OMA" id="RIADHKV"/>
<evidence type="ECO:0000256" key="5">
    <source>
        <dbReference type="ARBA" id="ARBA00023306"/>
    </source>
</evidence>
<feature type="region of interest" description="Disordered" evidence="7">
    <location>
        <begin position="453"/>
        <end position="487"/>
    </location>
</feature>
<proteinExistence type="predicted"/>
<evidence type="ECO:0000256" key="3">
    <source>
        <dbReference type="ARBA" id="ARBA00022737"/>
    </source>
</evidence>
<feature type="repeat" description="WD" evidence="6">
    <location>
        <begin position="277"/>
        <end position="318"/>
    </location>
</feature>
<dbReference type="RefSeq" id="XP_038048458.1">
    <property type="nucleotide sequence ID" value="XM_038192530.1"/>
</dbReference>
<dbReference type="InterPro" id="IPR036322">
    <property type="entry name" value="WD40_repeat_dom_sf"/>
</dbReference>
<dbReference type="GO" id="GO:1990757">
    <property type="term" value="F:ubiquitin ligase activator activity"/>
    <property type="evidence" value="ECO:0007669"/>
    <property type="project" value="TreeGrafter"/>
</dbReference>
<accession>A0A913Z9K2</accession>
<keyword evidence="4" id="KW-0498">Mitosis</keyword>
<dbReference type="Proteomes" id="UP000887568">
    <property type="component" value="Unplaced"/>
</dbReference>
<dbReference type="InterPro" id="IPR001680">
    <property type="entry name" value="WD40_rpt"/>
</dbReference>
<dbReference type="SMART" id="SM00320">
    <property type="entry name" value="WD40"/>
    <property type="match status" value="6"/>
</dbReference>
<dbReference type="InterPro" id="IPR033010">
    <property type="entry name" value="Cdc20/Fizzy"/>
</dbReference>
<dbReference type="EnsemblMetazoa" id="XM_038192530.1">
    <property type="protein sequence ID" value="XP_038048458.1"/>
    <property type="gene ID" value="LOC119722421"/>
</dbReference>
<dbReference type="GO" id="GO:0051301">
    <property type="term" value="P:cell division"/>
    <property type="evidence" value="ECO:0007669"/>
    <property type="project" value="UniProtKB-KW"/>
</dbReference>
<dbReference type="GO" id="GO:0010997">
    <property type="term" value="F:anaphase-promoting complex binding"/>
    <property type="evidence" value="ECO:0007669"/>
    <property type="project" value="InterPro"/>
</dbReference>
<dbReference type="GO" id="GO:0005680">
    <property type="term" value="C:anaphase-promoting complex"/>
    <property type="evidence" value="ECO:0007669"/>
    <property type="project" value="TreeGrafter"/>
</dbReference>
<keyword evidence="2" id="KW-0132">Cell division</keyword>
<feature type="region of interest" description="Disordered" evidence="7">
    <location>
        <begin position="50"/>
        <end position="74"/>
    </location>
</feature>
<dbReference type="Pfam" id="PF00400">
    <property type="entry name" value="WD40"/>
    <property type="match status" value="2"/>
</dbReference>
<dbReference type="PROSITE" id="PS50294">
    <property type="entry name" value="WD_REPEATS_REGION"/>
    <property type="match status" value="1"/>
</dbReference>
<dbReference type="OrthoDB" id="10263272at2759"/>
<evidence type="ECO:0000256" key="1">
    <source>
        <dbReference type="ARBA" id="ARBA00022574"/>
    </source>
</evidence>